<keyword evidence="4 5" id="KW-0472">Membrane</keyword>
<evidence type="ECO:0000256" key="5">
    <source>
        <dbReference type="SAM" id="Phobius"/>
    </source>
</evidence>
<gene>
    <name evidence="6" type="ORF">S01H4_38297</name>
</gene>
<feature type="transmembrane region" description="Helical" evidence="5">
    <location>
        <begin position="126"/>
        <end position="144"/>
    </location>
</feature>
<organism evidence="6">
    <name type="scientific">marine sediment metagenome</name>
    <dbReference type="NCBI Taxonomy" id="412755"/>
    <lineage>
        <taxon>unclassified sequences</taxon>
        <taxon>metagenomes</taxon>
        <taxon>ecological metagenomes</taxon>
    </lineage>
</organism>
<dbReference type="Pfam" id="PF01040">
    <property type="entry name" value="UbiA"/>
    <property type="match status" value="1"/>
</dbReference>
<dbReference type="PANTHER" id="PTHR42723:SF1">
    <property type="entry name" value="CHLOROPHYLL SYNTHASE, CHLOROPLASTIC"/>
    <property type="match status" value="1"/>
</dbReference>
<keyword evidence="3 5" id="KW-1133">Transmembrane helix</keyword>
<feature type="non-terminal residue" evidence="6">
    <location>
        <position position="1"/>
    </location>
</feature>
<feature type="transmembrane region" description="Helical" evidence="5">
    <location>
        <begin position="216"/>
        <end position="233"/>
    </location>
</feature>
<feature type="transmembrane region" description="Helical" evidence="5">
    <location>
        <begin position="20"/>
        <end position="43"/>
    </location>
</feature>
<accession>X1D9U9</accession>
<protein>
    <recommendedName>
        <fullName evidence="7">4-hydroxybenzoate polyprenyltransferase</fullName>
    </recommendedName>
</protein>
<dbReference type="InterPro" id="IPR050475">
    <property type="entry name" value="Prenyltransferase_related"/>
</dbReference>
<sequence length="291" mass="33690">YILMYASIPMLAYGIQPYNNNIIVIILLTILAMYSGYFAALIWNDITDAEIDKIAHPNRPIPSGRISSKKFFHIALFFSFLTFIFSFMVSFWCFIVVIISAFFVAIHNKYLKKIVKFPAYSEIFTPLQWIIVVVFGYVAIWTTISYQHSIIFQMPLFENVSTSVVEFQNMIILILFTYFADNAHDLPEGIHDFSGDMKIGVKTYATSFGKKNAAKISFAMFIISGILGIILYFKTILSEIFLIPFIILWIYTLYYSFNLLKTKEIEMEEYGAIIGRKGFNYFILSFDLIFM</sequence>
<evidence type="ECO:0000256" key="1">
    <source>
        <dbReference type="ARBA" id="ARBA00004141"/>
    </source>
</evidence>
<comment type="subcellular location">
    <subcellularLocation>
        <location evidence="1">Membrane</location>
        <topology evidence="1">Multi-pass membrane protein</topology>
    </subcellularLocation>
</comment>
<reference evidence="6" key="1">
    <citation type="journal article" date="2014" name="Front. Microbiol.">
        <title>High frequency of phylogenetically diverse reductive dehalogenase-homologous genes in deep subseafloor sedimentary metagenomes.</title>
        <authorList>
            <person name="Kawai M."/>
            <person name="Futagami T."/>
            <person name="Toyoda A."/>
            <person name="Takaki Y."/>
            <person name="Nishi S."/>
            <person name="Hori S."/>
            <person name="Arai W."/>
            <person name="Tsubouchi T."/>
            <person name="Morono Y."/>
            <person name="Uchiyama I."/>
            <person name="Ito T."/>
            <person name="Fujiyama A."/>
            <person name="Inagaki F."/>
            <person name="Takami H."/>
        </authorList>
    </citation>
    <scope>NUCLEOTIDE SEQUENCE</scope>
    <source>
        <strain evidence="6">Expedition CK06-06</strain>
    </source>
</reference>
<feature type="transmembrane region" description="Helical" evidence="5">
    <location>
        <begin position="74"/>
        <end position="106"/>
    </location>
</feature>
<evidence type="ECO:0000256" key="4">
    <source>
        <dbReference type="ARBA" id="ARBA00023136"/>
    </source>
</evidence>
<dbReference type="GO" id="GO:0016765">
    <property type="term" value="F:transferase activity, transferring alkyl or aryl (other than methyl) groups"/>
    <property type="evidence" value="ECO:0007669"/>
    <property type="project" value="InterPro"/>
</dbReference>
<evidence type="ECO:0008006" key="7">
    <source>
        <dbReference type="Google" id="ProtNLM"/>
    </source>
</evidence>
<evidence type="ECO:0000256" key="3">
    <source>
        <dbReference type="ARBA" id="ARBA00022989"/>
    </source>
</evidence>
<dbReference type="Gene3D" id="1.10.357.140">
    <property type="entry name" value="UbiA prenyltransferase"/>
    <property type="match status" value="1"/>
</dbReference>
<dbReference type="PANTHER" id="PTHR42723">
    <property type="entry name" value="CHLOROPHYLL SYNTHASE"/>
    <property type="match status" value="1"/>
</dbReference>
<comment type="caution">
    <text evidence="6">The sequence shown here is derived from an EMBL/GenBank/DDBJ whole genome shotgun (WGS) entry which is preliminary data.</text>
</comment>
<dbReference type="Gene3D" id="1.20.120.1780">
    <property type="entry name" value="UbiA prenyltransferase"/>
    <property type="match status" value="1"/>
</dbReference>
<dbReference type="EMBL" id="BART01020648">
    <property type="protein sequence ID" value="GAH05060.1"/>
    <property type="molecule type" value="Genomic_DNA"/>
</dbReference>
<dbReference type="InterPro" id="IPR000537">
    <property type="entry name" value="UbiA_prenyltransferase"/>
</dbReference>
<evidence type="ECO:0000313" key="6">
    <source>
        <dbReference type="EMBL" id="GAH05060.1"/>
    </source>
</evidence>
<dbReference type="GO" id="GO:0016020">
    <property type="term" value="C:membrane"/>
    <property type="evidence" value="ECO:0007669"/>
    <property type="project" value="UniProtKB-SubCell"/>
</dbReference>
<dbReference type="InterPro" id="IPR044878">
    <property type="entry name" value="UbiA_sf"/>
</dbReference>
<proteinExistence type="predicted"/>
<evidence type="ECO:0000256" key="2">
    <source>
        <dbReference type="ARBA" id="ARBA00022692"/>
    </source>
</evidence>
<keyword evidence="2 5" id="KW-0812">Transmembrane</keyword>
<dbReference type="AlphaFoldDB" id="X1D9U9"/>
<feature type="transmembrane region" description="Helical" evidence="5">
    <location>
        <begin position="240"/>
        <end position="257"/>
    </location>
</feature>
<name>X1D9U9_9ZZZZ</name>
<feature type="non-terminal residue" evidence="6">
    <location>
        <position position="291"/>
    </location>
</feature>